<evidence type="ECO:0000256" key="1">
    <source>
        <dbReference type="ARBA" id="ARBA00023015"/>
    </source>
</evidence>
<evidence type="ECO:0000313" key="7">
    <source>
        <dbReference type="Proteomes" id="UP001500449"/>
    </source>
</evidence>
<keyword evidence="7" id="KW-1185">Reference proteome</keyword>
<gene>
    <name evidence="6" type="ORF">GCM10009836_37020</name>
</gene>
<dbReference type="Gene3D" id="3.30.450.40">
    <property type="match status" value="1"/>
</dbReference>
<proteinExistence type="predicted"/>
<dbReference type="InterPro" id="IPR050707">
    <property type="entry name" value="HTH_MetabolicPath_Reg"/>
</dbReference>
<dbReference type="PROSITE" id="PS51078">
    <property type="entry name" value="ICLR_ED"/>
    <property type="match status" value="1"/>
</dbReference>
<comment type="caution">
    <text evidence="6">The sequence shown here is derived from an EMBL/GenBank/DDBJ whole genome shotgun (WGS) entry which is preliminary data.</text>
</comment>
<dbReference type="InterPro" id="IPR014757">
    <property type="entry name" value="Tscrpt_reg_IclR_C"/>
</dbReference>
<dbReference type="PANTHER" id="PTHR30136">
    <property type="entry name" value="HELIX-TURN-HELIX TRANSCRIPTIONAL REGULATOR, ICLR FAMILY"/>
    <property type="match status" value="1"/>
</dbReference>
<evidence type="ECO:0000256" key="2">
    <source>
        <dbReference type="ARBA" id="ARBA00023125"/>
    </source>
</evidence>
<sequence>MTEGGHIRALRILETLAGLQQPAPLMTIAEHAGLPKTKAYRVLRDLQDNGYVDHIGRSGYRVGARAIALASLVGPRPALVQRALPVLVRLAIDAGETASLHLRSGAHRVLVLRADPPGSTHRIAAIGERSPLTSGCGGTAILAYLPTPEVDIVLGRESRVVRLDLPDHLAQIRRQGYATSQSANHPELNGIAAPLLDPDSGHALGSIAIAGAPSRLPDPGRLARPLLAACAELGPRLATVLGPSSSVRLESLDVTIQNVLQSQA</sequence>
<organism evidence="6 7">
    <name type="scientific">Pseudonocardia ailaonensis</name>
    <dbReference type="NCBI Taxonomy" id="367279"/>
    <lineage>
        <taxon>Bacteria</taxon>
        <taxon>Bacillati</taxon>
        <taxon>Actinomycetota</taxon>
        <taxon>Actinomycetes</taxon>
        <taxon>Pseudonocardiales</taxon>
        <taxon>Pseudonocardiaceae</taxon>
        <taxon>Pseudonocardia</taxon>
    </lineage>
</organism>
<dbReference type="SMART" id="SM00346">
    <property type="entry name" value="HTH_ICLR"/>
    <property type="match status" value="1"/>
</dbReference>
<name>A0ABN2N7R0_9PSEU</name>
<dbReference type="InterPro" id="IPR036388">
    <property type="entry name" value="WH-like_DNA-bd_sf"/>
</dbReference>
<dbReference type="SUPFAM" id="SSF55781">
    <property type="entry name" value="GAF domain-like"/>
    <property type="match status" value="1"/>
</dbReference>
<dbReference type="Pfam" id="PF01614">
    <property type="entry name" value="IclR_C"/>
    <property type="match status" value="1"/>
</dbReference>
<dbReference type="SUPFAM" id="SSF46785">
    <property type="entry name" value="Winged helix' DNA-binding domain"/>
    <property type="match status" value="1"/>
</dbReference>
<keyword evidence="1" id="KW-0805">Transcription regulation</keyword>
<evidence type="ECO:0000313" key="6">
    <source>
        <dbReference type="EMBL" id="GAA1853514.1"/>
    </source>
</evidence>
<evidence type="ECO:0000256" key="3">
    <source>
        <dbReference type="ARBA" id="ARBA00023163"/>
    </source>
</evidence>
<dbReference type="Proteomes" id="UP001500449">
    <property type="component" value="Unassembled WGS sequence"/>
</dbReference>
<dbReference type="InterPro" id="IPR036390">
    <property type="entry name" value="WH_DNA-bd_sf"/>
</dbReference>
<evidence type="ECO:0000259" key="4">
    <source>
        <dbReference type="PROSITE" id="PS51077"/>
    </source>
</evidence>
<dbReference type="PANTHER" id="PTHR30136:SF35">
    <property type="entry name" value="HTH-TYPE TRANSCRIPTIONAL REGULATOR RV1719"/>
    <property type="match status" value="1"/>
</dbReference>
<dbReference type="EMBL" id="BAAAQK010000009">
    <property type="protein sequence ID" value="GAA1853514.1"/>
    <property type="molecule type" value="Genomic_DNA"/>
</dbReference>
<dbReference type="InterPro" id="IPR005471">
    <property type="entry name" value="Tscrpt_reg_IclR_N"/>
</dbReference>
<keyword evidence="2" id="KW-0238">DNA-binding</keyword>
<accession>A0ABN2N7R0</accession>
<protein>
    <submittedName>
        <fullName evidence="6">Helix-turn-helix domain-containing protein</fullName>
    </submittedName>
</protein>
<dbReference type="InterPro" id="IPR029016">
    <property type="entry name" value="GAF-like_dom_sf"/>
</dbReference>
<dbReference type="Gene3D" id="1.10.10.10">
    <property type="entry name" value="Winged helix-like DNA-binding domain superfamily/Winged helix DNA-binding domain"/>
    <property type="match status" value="1"/>
</dbReference>
<keyword evidence="3" id="KW-0804">Transcription</keyword>
<reference evidence="6 7" key="1">
    <citation type="journal article" date="2019" name="Int. J. Syst. Evol. Microbiol.">
        <title>The Global Catalogue of Microorganisms (GCM) 10K type strain sequencing project: providing services to taxonomists for standard genome sequencing and annotation.</title>
        <authorList>
            <consortium name="The Broad Institute Genomics Platform"/>
            <consortium name="The Broad Institute Genome Sequencing Center for Infectious Disease"/>
            <person name="Wu L."/>
            <person name="Ma J."/>
        </authorList>
    </citation>
    <scope>NUCLEOTIDE SEQUENCE [LARGE SCALE GENOMIC DNA]</scope>
    <source>
        <strain evidence="6 7">JCM 16009</strain>
    </source>
</reference>
<dbReference type="RefSeq" id="WP_344418261.1">
    <property type="nucleotide sequence ID" value="NZ_BAAAQK010000009.1"/>
</dbReference>
<evidence type="ECO:0000259" key="5">
    <source>
        <dbReference type="PROSITE" id="PS51078"/>
    </source>
</evidence>
<feature type="domain" description="HTH iclR-type" evidence="4">
    <location>
        <begin position="3"/>
        <end position="64"/>
    </location>
</feature>
<dbReference type="Pfam" id="PF09339">
    <property type="entry name" value="HTH_IclR"/>
    <property type="match status" value="1"/>
</dbReference>
<feature type="domain" description="IclR-ED" evidence="5">
    <location>
        <begin position="65"/>
        <end position="243"/>
    </location>
</feature>
<dbReference type="PROSITE" id="PS51077">
    <property type="entry name" value="HTH_ICLR"/>
    <property type="match status" value="1"/>
</dbReference>